<evidence type="ECO:0000256" key="8">
    <source>
        <dbReference type="PROSITE-ProRule" id="PRU01360"/>
    </source>
</evidence>
<keyword evidence="13" id="KW-0675">Receptor</keyword>
<proteinExistence type="inferred from homology"/>
<keyword evidence="4 8" id="KW-0812">Transmembrane</keyword>
<keyword evidence="3 8" id="KW-1134">Transmembrane beta strand</keyword>
<feature type="domain" description="TonB-dependent receptor plug" evidence="12">
    <location>
        <begin position="67"/>
        <end position="160"/>
    </location>
</feature>
<evidence type="ECO:0000259" key="12">
    <source>
        <dbReference type="Pfam" id="PF07715"/>
    </source>
</evidence>
<dbReference type="PROSITE" id="PS52016">
    <property type="entry name" value="TONB_DEPENDENT_REC_3"/>
    <property type="match status" value="1"/>
</dbReference>
<dbReference type="GO" id="GO:0009279">
    <property type="term" value="C:cell outer membrane"/>
    <property type="evidence" value="ECO:0007669"/>
    <property type="project" value="UniProtKB-SubCell"/>
</dbReference>
<protein>
    <submittedName>
        <fullName evidence="13">TonB-dependent receptor</fullName>
    </submittedName>
</protein>
<keyword evidence="14" id="KW-1185">Reference proteome</keyword>
<dbReference type="CDD" id="cd01347">
    <property type="entry name" value="ligand_gated_channel"/>
    <property type="match status" value="1"/>
</dbReference>
<dbReference type="InterPro" id="IPR012910">
    <property type="entry name" value="Plug_dom"/>
</dbReference>
<evidence type="ECO:0000256" key="6">
    <source>
        <dbReference type="ARBA" id="ARBA00023136"/>
    </source>
</evidence>
<dbReference type="PANTHER" id="PTHR30069:SF50">
    <property type="entry name" value="TONB-DEPENDENT RECEPTOR HI_1217-RELATED"/>
    <property type="match status" value="1"/>
</dbReference>
<sequence>MKSISSTFKLSALTLAVLTLSVSAWAESSTNAADAAIPAAATQTLPTMTFQVEQAPITEKDPDISAVAKTVITRDEMEKFGDQSVNDALRRAAGFQMPSPGQGPRGGNGSMRFRGGGASVFLINGEPVQGGPRGGMSVVDSITPDMIERIEIVKQPSVAQASVASSAVINIILKEPLDGTRISGTVRGGYGIAKSSQKEEERKNISLQMDGRTDPWMYSLSANQMWNDSNSITKTENASGQISSQKRITNRTSQMLSPRAEYAIDNQQKLVAELFYRNNESEGSMRDQIQEDKNDSIRLNTLYERKDKGNSDKIRLGIEQQNETELTRSSQRQSYTDEQINEYSLAYDGVRKFGETKQIKFGTDLRSNELESNISETLDEQNYALYLEGSWRFTPRQTLTLGARQQWINRSGLMDYSDQHLSPVLAHRFDFTDRWSLQTNISQAFRSPKADQLLPAVSVSTDTDAGSLNNPDRGGNPYLVPEKINAYETTLGYNTAAGGVNITAYYREINDYIEKSIRSEDAEGQVCTVANDPSCRFVERPFNQDNATTYGIEVAGRYALKQTEAGHSFMLNAQLSTVRAKIEEDNGTDRLASDVAPYTASAGLSYNFQPWRLSSSLNVSYTPEYTRELNSQQYNGELYNRTSNERVNVDLSITKRFDNNWAASINARNLFSTDYEERLTQISDGSLYQARTNESIPSFLFSVEKKF</sequence>
<evidence type="ECO:0000256" key="4">
    <source>
        <dbReference type="ARBA" id="ARBA00022692"/>
    </source>
</evidence>
<dbReference type="InterPro" id="IPR036942">
    <property type="entry name" value="Beta-barrel_TonB_sf"/>
</dbReference>
<feature type="signal peptide" evidence="10">
    <location>
        <begin position="1"/>
        <end position="26"/>
    </location>
</feature>
<comment type="caution">
    <text evidence="13">The sequence shown here is derived from an EMBL/GenBank/DDBJ whole genome shotgun (WGS) entry which is preliminary data.</text>
</comment>
<accession>A0A151XYT2</accession>
<feature type="chain" id="PRO_5007592072" evidence="10">
    <location>
        <begin position="27"/>
        <end position="707"/>
    </location>
</feature>
<evidence type="ECO:0000256" key="10">
    <source>
        <dbReference type="SAM" id="SignalP"/>
    </source>
</evidence>
<evidence type="ECO:0000256" key="9">
    <source>
        <dbReference type="RuleBase" id="RU003357"/>
    </source>
</evidence>
<dbReference type="PANTHER" id="PTHR30069">
    <property type="entry name" value="TONB-DEPENDENT OUTER MEMBRANE RECEPTOR"/>
    <property type="match status" value="1"/>
</dbReference>
<evidence type="ECO:0000256" key="1">
    <source>
        <dbReference type="ARBA" id="ARBA00004571"/>
    </source>
</evidence>
<dbReference type="RefSeq" id="WP_067671585.1">
    <property type="nucleotide sequence ID" value="NZ_CBCSIK010000007.1"/>
</dbReference>
<evidence type="ECO:0000256" key="5">
    <source>
        <dbReference type="ARBA" id="ARBA00023077"/>
    </source>
</evidence>
<dbReference type="InterPro" id="IPR000531">
    <property type="entry name" value="Beta-barrel_TonB"/>
</dbReference>
<keyword evidence="10" id="KW-0732">Signal</keyword>
<dbReference type="AlphaFoldDB" id="A0A151XYT2"/>
<dbReference type="GO" id="GO:0015344">
    <property type="term" value="F:siderophore uptake transmembrane transporter activity"/>
    <property type="evidence" value="ECO:0007669"/>
    <property type="project" value="TreeGrafter"/>
</dbReference>
<dbReference type="SUPFAM" id="SSF56935">
    <property type="entry name" value="Porins"/>
    <property type="match status" value="1"/>
</dbReference>
<dbReference type="EMBL" id="LUAW01000045">
    <property type="protein sequence ID" value="KYQ70759.1"/>
    <property type="molecule type" value="Genomic_DNA"/>
</dbReference>
<evidence type="ECO:0000259" key="11">
    <source>
        <dbReference type="Pfam" id="PF00593"/>
    </source>
</evidence>
<dbReference type="OrthoDB" id="9764669at2"/>
<organism evidence="13 14">
    <name type="scientific">Acinetobacter pragensis</name>
    <dbReference type="NCBI Taxonomy" id="1806892"/>
    <lineage>
        <taxon>Bacteria</taxon>
        <taxon>Pseudomonadati</taxon>
        <taxon>Pseudomonadota</taxon>
        <taxon>Gammaproteobacteria</taxon>
        <taxon>Moraxellales</taxon>
        <taxon>Moraxellaceae</taxon>
        <taxon>Acinetobacter</taxon>
    </lineage>
</organism>
<feature type="domain" description="TonB-dependent receptor-like beta-barrel" evidence="11">
    <location>
        <begin position="253"/>
        <end position="670"/>
    </location>
</feature>
<dbReference type="Pfam" id="PF07715">
    <property type="entry name" value="Plug"/>
    <property type="match status" value="1"/>
</dbReference>
<gene>
    <name evidence="13" type="ORF">AZH43_03300</name>
</gene>
<dbReference type="STRING" id="1806892.AZH43_03300"/>
<evidence type="ECO:0000256" key="2">
    <source>
        <dbReference type="ARBA" id="ARBA00022448"/>
    </source>
</evidence>
<comment type="subcellular location">
    <subcellularLocation>
        <location evidence="1 8">Cell outer membrane</location>
        <topology evidence="1 8">Multi-pass membrane protein</topology>
    </subcellularLocation>
</comment>
<keyword evidence="2 8" id="KW-0813">Transport</keyword>
<dbReference type="Pfam" id="PF00593">
    <property type="entry name" value="TonB_dep_Rec_b-barrel"/>
    <property type="match status" value="1"/>
</dbReference>
<keyword evidence="5 9" id="KW-0798">TonB box</keyword>
<dbReference type="InterPro" id="IPR039426">
    <property type="entry name" value="TonB-dep_rcpt-like"/>
</dbReference>
<comment type="similarity">
    <text evidence="8 9">Belongs to the TonB-dependent receptor family.</text>
</comment>
<dbReference type="Gene3D" id="2.40.170.20">
    <property type="entry name" value="TonB-dependent receptor, beta-barrel domain"/>
    <property type="match status" value="1"/>
</dbReference>
<dbReference type="InterPro" id="IPR037066">
    <property type="entry name" value="Plug_dom_sf"/>
</dbReference>
<reference evidence="13 14" key="1">
    <citation type="submission" date="2016-03" db="EMBL/GenBank/DDBJ databases">
        <title>Acinetobacter genomospecies 28 strain ANC 4149.</title>
        <authorList>
            <person name="Radolfova-Krizova L."/>
            <person name="Nemec A."/>
        </authorList>
    </citation>
    <scope>NUCLEOTIDE SEQUENCE [LARGE SCALE GENOMIC DNA]</scope>
    <source>
        <strain evidence="13 14">ANC 4149</strain>
    </source>
</reference>
<evidence type="ECO:0000256" key="3">
    <source>
        <dbReference type="ARBA" id="ARBA00022452"/>
    </source>
</evidence>
<dbReference type="GO" id="GO:0044718">
    <property type="term" value="P:siderophore transmembrane transport"/>
    <property type="evidence" value="ECO:0007669"/>
    <property type="project" value="TreeGrafter"/>
</dbReference>
<dbReference type="Proteomes" id="UP000076276">
    <property type="component" value="Unassembled WGS sequence"/>
</dbReference>
<keyword evidence="6 8" id="KW-0472">Membrane</keyword>
<dbReference type="Gene3D" id="2.170.130.10">
    <property type="entry name" value="TonB-dependent receptor, plug domain"/>
    <property type="match status" value="1"/>
</dbReference>
<keyword evidence="7 8" id="KW-0998">Cell outer membrane</keyword>
<evidence type="ECO:0000313" key="13">
    <source>
        <dbReference type="EMBL" id="KYQ70759.1"/>
    </source>
</evidence>
<evidence type="ECO:0000313" key="14">
    <source>
        <dbReference type="Proteomes" id="UP000076276"/>
    </source>
</evidence>
<name>A0A151XYT2_9GAMM</name>
<evidence type="ECO:0000256" key="7">
    <source>
        <dbReference type="ARBA" id="ARBA00023237"/>
    </source>
</evidence>